<proteinExistence type="inferred from homology"/>
<dbReference type="InterPro" id="IPR034704">
    <property type="entry name" value="Ribosomal_bL28/bL31-like_sf"/>
</dbReference>
<evidence type="ECO:0000256" key="6">
    <source>
        <dbReference type="ARBA" id="ARBA00023274"/>
    </source>
</evidence>
<dbReference type="EMBL" id="AASE01000001">
    <property type="protein sequence ID" value="EAT60080.1"/>
    <property type="molecule type" value="Genomic_DNA"/>
</dbReference>
<comment type="similarity">
    <text evidence="1 8">Belongs to the bacterial ribosomal protein bL31 family. Type A subfamily.</text>
</comment>
<dbReference type="PRINTS" id="PR01249">
    <property type="entry name" value="RIBOSOMALL31"/>
</dbReference>
<dbReference type="GO" id="GO:0003735">
    <property type="term" value="F:structural constituent of ribosome"/>
    <property type="evidence" value="ECO:0007669"/>
    <property type="project" value="InterPro"/>
</dbReference>
<keyword evidence="6 8" id="KW-0687">Ribonucleoprotein</keyword>
<dbReference type="GO" id="GO:0006412">
    <property type="term" value="P:translation"/>
    <property type="evidence" value="ECO:0007669"/>
    <property type="project" value="UniProtKB-UniRule"/>
</dbReference>
<comment type="subunit">
    <text evidence="2 8">Part of the 50S ribosomal subunit.</text>
</comment>
<comment type="caution">
    <text evidence="9">The sequence shown here is derived from an EMBL/GenBank/DDBJ whole genome shotgun (WGS) entry which is preliminary data.</text>
</comment>
<reference evidence="9 10" key="2">
    <citation type="submission" date="2006-07" db="EMBL/GenBank/DDBJ databases">
        <title>Sequencing of the draft genome and assembly of Chlorobium ferroxidans DSM 13031.</title>
        <authorList>
            <consortium name="US DOE Joint Genome Institute (JGI-PGF)"/>
            <person name="Copeland A."/>
            <person name="Lucas S."/>
            <person name="Lapidus A."/>
            <person name="Barry K."/>
            <person name="Glavina del Rio T."/>
            <person name="Dalin E."/>
            <person name="Tice H."/>
            <person name="Bruce D."/>
            <person name="Pitluck S."/>
            <person name="Richardson P."/>
        </authorList>
    </citation>
    <scope>NUCLEOTIDE SEQUENCE [LARGE SCALE GENOMIC DNA]</scope>
    <source>
        <strain evidence="9 10">DSM 13031</strain>
    </source>
</reference>
<dbReference type="NCBIfam" id="NF001809">
    <property type="entry name" value="PRK00528.1"/>
    <property type="match status" value="1"/>
</dbReference>
<keyword evidence="4 8" id="KW-0694">RNA-binding</keyword>
<gene>
    <name evidence="8" type="primary">rpmE</name>
    <name evidence="9" type="ORF">CferDRAFT_2087</name>
</gene>
<keyword evidence="5 8" id="KW-0689">Ribosomal protein</keyword>
<name>Q0YUF1_9CHLB</name>
<protein>
    <recommendedName>
        <fullName evidence="7 8">Large ribosomal subunit protein bL31</fullName>
    </recommendedName>
</protein>
<evidence type="ECO:0000256" key="1">
    <source>
        <dbReference type="ARBA" id="ARBA00009296"/>
    </source>
</evidence>
<dbReference type="PANTHER" id="PTHR33280:SF1">
    <property type="entry name" value="LARGE RIBOSOMAL SUBUNIT PROTEIN BL31C"/>
    <property type="match status" value="1"/>
</dbReference>
<dbReference type="InterPro" id="IPR042105">
    <property type="entry name" value="Ribosomal_bL31_sf"/>
</dbReference>
<keyword evidence="3 8" id="KW-0699">rRNA-binding</keyword>
<dbReference type="GO" id="GO:0019843">
    <property type="term" value="F:rRNA binding"/>
    <property type="evidence" value="ECO:0007669"/>
    <property type="project" value="UniProtKB-KW"/>
</dbReference>
<dbReference type="InterPro" id="IPR002150">
    <property type="entry name" value="Ribosomal_bL31"/>
</dbReference>
<dbReference type="Proteomes" id="UP000004162">
    <property type="component" value="Unassembled WGS sequence"/>
</dbReference>
<dbReference type="PANTHER" id="PTHR33280">
    <property type="entry name" value="50S RIBOSOMAL PROTEIN L31, CHLOROPLASTIC"/>
    <property type="match status" value="1"/>
</dbReference>
<evidence type="ECO:0000256" key="5">
    <source>
        <dbReference type="ARBA" id="ARBA00022980"/>
    </source>
</evidence>
<dbReference type="AlphaFoldDB" id="Q0YUF1"/>
<dbReference type="Gene3D" id="4.10.830.30">
    <property type="entry name" value="Ribosomal protein L31"/>
    <property type="match status" value="1"/>
</dbReference>
<dbReference type="InterPro" id="IPR027491">
    <property type="entry name" value="Ribosomal_bL31_A"/>
</dbReference>
<evidence type="ECO:0000256" key="4">
    <source>
        <dbReference type="ARBA" id="ARBA00022884"/>
    </source>
</evidence>
<evidence type="ECO:0000256" key="7">
    <source>
        <dbReference type="ARBA" id="ARBA00035687"/>
    </source>
</evidence>
<dbReference type="PROSITE" id="PS01143">
    <property type="entry name" value="RIBOSOMAL_L31"/>
    <property type="match status" value="1"/>
</dbReference>
<sequence length="102" mass="11420">MISCIFAPLPFYMAGHFIYCTIKSTKVMKQDIHPKYTSVTVNCANCGNSFETRSTRPTIKVDICNNCHPFYTGKQTLVDTAGRVERFNKRFAKSTAAQASAK</sequence>
<dbReference type="NCBIfam" id="NF000612">
    <property type="entry name" value="PRK00019.1"/>
    <property type="match status" value="1"/>
</dbReference>
<evidence type="ECO:0000313" key="10">
    <source>
        <dbReference type="Proteomes" id="UP000004162"/>
    </source>
</evidence>
<reference evidence="9 10" key="1">
    <citation type="submission" date="2006-07" db="EMBL/GenBank/DDBJ databases">
        <title>Annotation of the draft genome assembly of Chlorobium ferroxidans DSM 13031.</title>
        <authorList>
            <consortium name="US DOE Joint Genome Institute (JGI-ORNL)"/>
            <person name="Larimer F."/>
            <person name="Land M."/>
            <person name="Hauser L."/>
        </authorList>
    </citation>
    <scope>NUCLEOTIDE SEQUENCE [LARGE SCALE GENOMIC DNA]</scope>
    <source>
        <strain evidence="9 10">DSM 13031</strain>
    </source>
</reference>
<dbReference type="GO" id="GO:1990904">
    <property type="term" value="C:ribonucleoprotein complex"/>
    <property type="evidence" value="ECO:0007669"/>
    <property type="project" value="UniProtKB-KW"/>
</dbReference>
<evidence type="ECO:0000256" key="8">
    <source>
        <dbReference type="HAMAP-Rule" id="MF_00501"/>
    </source>
</evidence>
<dbReference type="NCBIfam" id="TIGR00105">
    <property type="entry name" value="L31"/>
    <property type="match status" value="1"/>
</dbReference>
<dbReference type="Pfam" id="PF01197">
    <property type="entry name" value="Ribosomal_L31"/>
    <property type="match status" value="1"/>
</dbReference>
<organism evidence="9 10">
    <name type="scientific">Chlorobium ferrooxidans DSM 13031</name>
    <dbReference type="NCBI Taxonomy" id="377431"/>
    <lineage>
        <taxon>Bacteria</taxon>
        <taxon>Pseudomonadati</taxon>
        <taxon>Chlorobiota</taxon>
        <taxon>Chlorobiia</taxon>
        <taxon>Chlorobiales</taxon>
        <taxon>Chlorobiaceae</taxon>
        <taxon>Chlorobium/Pelodictyon group</taxon>
        <taxon>Chlorobium</taxon>
    </lineage>
</organism>
<accession>Q0YUF1</accession>
<keyword evidence="10" id="KW-1185">Reference proteome</keyword>
<dbReference type="HAMAP" id="MF_00501">
    <property type="entry name" value="Ribosomal_bL31_1"/>
    <property type="match status" value="1"/>
</dbReference>
<evidence type="ECO:0000313" key="9">
    <source>
        <dbReference type="EMBL" id="EAT60080.1"/>
    </source>
</evidence>
<dbReference type="GO" id="GO:0005840">
    <property type="term" value="C:ribosome"/>
    <property type="evidence" value="ECO:0007669"/>
    <property type="project" value="UniProtKB-KW"/>
</dbReference>
<comment type="function">
    <text evidence="8">Binds the 23S rRNA.</text>
</comment>
<comment type="caution">
    <text evidence="8">Lacks conserved residue(s) required for the propagation of feature annotation.</text>
</comment>
<dbReference type="SUPFAM" id="SSF143800">
    <property type="entry name" value="L28p-like"/>
    <property type="match status" value="1"/>
</dbReference>
<evidence type="ECO:0000256" key="3">
    <source>
        <dbReference type="ARBA" id="ARBA00022730"/>
    </source>
</evidence>
<evidence type="ECO:0000256" key="2">
    <source>
        <dbReference type="ARBA" id="ARBA00011838"/>
    </source>
</evidence>